<protein>
    <submittedName>
        <fullName evidence="2">Uncharacterized protein</fullName>
    </submittedName>
</protein>
<proteinExistence type="predicted"/>
<feature type="compositionally biased region" description="Low complexity" evidence="1">
    <location>
        <begin position="58"/>
        <end position="78"/>
    </location>
</feature>
<reference evidence="2" key="1">
    <citation type="journal article" date="2021" name="Proc. Natl. Acad. Sci. U.S.A.">
        <title>A Catalog of Tens of Thousands of Viruses from Human Metagenomes Reveals Hidden Associations with Chronic Diseases.</title>
        <authorList>
            <person name="Tisza M.J."/>
            <person name="Buck C.B."/>
        </authorList>
    </citation>
    <scope>NUCLEOTIDE SEQUENCE</scope>
    <source>
        <strain evidence="2">CtZ1O5</strain>
    </source>
</reference>
<evidence type="ECO:0000256" key="1">
    <source>
        <dbReference type="SAM" id="MobiDB-lite"/>
    </source>
</evidence>
<feature type="region of interest" description="Disordered" evidence="1">
    <location>
        <begin position="225"/>
        <end position="252"/>
    </location>
</feature>
<organism evidence="2">
    <name type="scientific">Siphoviridae sp. ctZ1O5</name>
    <dbReference type="NCBI Taxonomy" id="2825555"/>
    <lineage>
        <taxon>Viruses</taxon>
        <taxon>Duplodnaviria</taxon>
        <taxon>Heunggongvirae</taxon>
        <taxon>Uroviricota</taxon>
        <taxon>Caudoviricetes</taxon>
    </lineage>
</organism>
<name>A0A8S5PG26_9CAUD</name>
<accession>A0A8S5PG26</accession>
<dbReference type="EMBL" id="BK015404">
    <property type="protein sequence ID" value="DAE05172.1"/>
    <property type="molecule type" value="Genomic_DNA"/>
</dbReference>
<evidence type="ECO:0000313" key="2">
    <source>
        <dbReference type="EMBL" id="DAE05172.1"/>
    </source>
</evidence>
<feature type="region of interest" description="Disordered" evidence="1">
    <location>
        <begin position="56"/>
        <end position="90"/>
    </location>
</feature>
<sequence>MRFLLFSFIISCFKALSIGRCFYIARRRKTTRRHLGKTGKLYCETHIKLEENMENNAQGQDTQQGTQQPNNQQTSPQGMPQNQNGQSMPGIDYDKLAQIIEGRTKAAEESAMKGYFKQQGLTQEEVEKAINAFKEEKAKNTPDLATLQSGLTAAQEEAKRAKLEQFATMQAVSLGLDAKTIPYVLKMADFTALDGKELKEEDVKKALNKVLEDIPQLKASNTKATGFQAVGANGGSKNENESEALKKAFGLS</sequence>